<dbReference type="PROSITE" id="PS50949">
    <property type="entry name" value="HTH_GNTR"/>
    <property type="match status" value="1"/>
</dbReference>
<dbReference type="SMART" id="SM00895">
    <property type="entry name" value="FCD"/>
    <property type="match status" value="1"/>
</dbReference>
<dbReference type="SUPFAM" id="SSF48008">
    <property type="entry name" value="GntR ligand-binding domain-like"/>
    <property type="match status" value="1"/>
</dbReference>
<evidence type="ECO:0000256" key="1">
    <source>
        <dbReference type="ARBA" id="ARBA00023015"/>
    </source>
</evidence>
<evidence type="ECO:0000313" key="6">
    <source>
        <dbReference type="Proteomes" id="UP000694660"/>
    </source>
</evidence>
<dbReference type="Proteomes" id="UP000694660">
    <property type="component" value="Unassembled WGS sequence"/>
</dbReference>
<sequence length="258" mass="27337">MTSKARQGEDGGSQTVRALLRLREMILSGQLPAGERIAEPAVAEATGISRTPIRAALIRLQEEGLIEPIRSGGFRVRAFSAAEIRDAIEVRGVMEGLAARLAAERGVGRAALSVLQGCVREIDDLLASGELDEARFAAYVEANARFHDALAGASGSEVVQRQVVRANALPFASANGFVRVQAASADARRTLTIANAQHAAVIEAIAQREGGRAEALMREHARIAHRNLEHVLDNPAVIGLIPGGCLIQGPRDAAPVRK</sequence>
<dbReference type="Gene3D" id="1.10.10.10">
    <property type="entry name" value="Winged helix-like DNA-binding domain superfamily/Winged helix DNA-binding domain"/>
    <property type="match status" value="1"/>
</dbReference>
<name>A0A944DEG5_DENI1</name>
<dbReference type="SMART" id="SM00345">
    <property type="entry name" value="HTH_GNTR"/>
    <property type="match status" value="1"/>
</dbReference>
<dbReference type="Pfam" id="PF00392">
    <property type="entry name" value="GntR"/>
    <property type="match status" value="1"/>
</dbReference>
<evidence type="ECO:0000256" key="3">
    <source>
        <dbReference type="ARBA" id="ARBA00023163"/>
    </source>
</evidence>
<gene>
    <name evidence="5" type="ORF">I8J34_17355</name>
</gene>
<dbReference type="SUPFAM" id="SSF46785">
    <property type="entry name" value="Winged helix' DNA-binding domain"/>
    <property type="match status" value="1"/>
</dbReference>
<dbReference type="InterPro" id="IPR036388">
    <property type="entry name" value="WH-like_DNA-bd_sf"/>
</dbReference>
<evidence type="ECO:0000313" key="5">
    <source>
        <dbReference type="EMBL" id="MBT0962953.1"/>
    </source>
</evidence>
<dbReference type="RefSeq" id="WP_214362900.1">
    <property type="nucleotide sequence ID" value="NZ_JAEKFT010000022.1"/>
</dbReference>
<dbReference type="Pfam" id="PF07729">
    <property type="entry name" value="FCD"/>
    <property type="match status" value="1"/>
</dbReference>
<protein>
    <submittedName>
        <fullName evidence="5">GntR family transcriptional regulator</fullName>
    </submittedName>
</protein>
<keyword evidence="1" id="KW-0805">Transcription regulation</keyword>
<dbReference type="Gene3D" id="1.20.120.530">
    <property type="entry name" value="GntR ligand-binding domain-like"/>
    <property type="match status" value="1"/>
</dbReference>
<dbReference type="PANTHER" id="PTHR43537">
    <property type="entry name" value="TRANSCRIPTIONAL REGULATOR, GNTR FAMILY"/>
    <property type="match status" value="1"/>
</dbReference>
<organism evidence="5 6">
    <name type="scientific">Denitromonas iodatirespirans</name>
    <dbReference type="NCBI Taxonomy" id="2795389"/>
    <lineage>
        <taxon>Bacteria</taxon>
        <taxon>Pseudomonadati</taxon>
        <taxon>Pseudomonadota</taxon>
        <taxon>Betaproteobacteria</taxon>
        <taxon>Rhodocyclales</taxon>
        <taxon>Zoogloeaceae</taxon>
        <taxon>Denitromonas</taxon>
    </lineage>
</organism>
<dbReference type="InterPro" id="IPR011711">
    <property type="entry name" value="GntR_C"/>
</dbReference>
<dbReference type="CDD" id="cd07377">
    <property type="entry name" value="WHTH_GntR"/>
    <property type="match status" value="1"/>
</dbReference>
<reference evidence="6" key="1">
    <citation type="journal article" date="2022" name="ISME J.">
        <title>Genetic and phylogenetic analysis of dissimilatory iodate-reducing bacteria identifies potential niches across the world's oceans.</title>
        <authorList>
            <person name="Reyes-Umana V."/>
            <person name="Henning Z."/>
            <person name="Lee K."/>
            <person name="Barnum T.P."/>
            <person name="Coates J.D."/>
        </authorList>
    </citation>
    <scope>NUCLEOTIDE SEQUENCE [LARGE SCALE GENOMIC DNA]</scope>
    <source>
        <strain evidence="6">IR12</strain>
    </source>
</reference>
<keyword evidence="6" id="KW-1185">Reference proteome</keyword>
<dbReference type="EMBL" id="JAEKFT010000022">
    <property type="protein sequence ID" value="MBT0962953.1"/>
    <property type="molecule type" value="Genomic_DNA"/>
</dbReference>
<dbReference type="AlphaFoldDB" id="A0A944DEG5"/>
<dbReference type="InterPro" id="IPR008920">
    <property type="entry name" value="TF_FadR/GntR_C"/>
</dbReference>
<dbReference type="InterPro" id="IPR000524">
    <property type="entry name" value="Tscrpt_reg_HTH_GntR"/>
</dbReference>
<proteinExistence type="predicted"/>
<accession>A0A944DEG5</accession>
<keyword evidence="2" id="KW-0238">DNA-binding</keyword>
<comment type="caution">
    <text evidence="5">The sequence shown here is derived from an EMBL/GenBank/DDBJ whole genome shotgun (WGS) entry which is preliminary data.</text>
</comment>
<dbReference type="GO" id="GO:0003700">
    <property type="term" value="F:DNA-binding transcription factor activity"/>
    <property type="evidence" value="ECO:0007669"/>
    <property type="project" value="InterPro"/>
</dbReference>
<feature type="domain" description="HTH gntR-type" evidence="4">
    <location>
        <begin position="12"/>
        <end position="79"/>
    </location>
</feature>
<dbReference type="PANTHER" id="PTHR43537:SF49">
    <property type="entry name" value="TRANSCRIPTIONAL REGULATORY PROTEIN"/>
    <property type="match status" value="1"/>
</dbReference>
<dbReference type="InterPro" id="IPR036390">
    <property type="entry name" value="WH_DNA-bd_sf"/>
</dbReference>
<keyword evidence="3" id="KW-0804">Transcription</keyword>
<dbReference type="GO" id="GO:0003677">
    <property type="term" value="F:DNA binding"/>
    <property type="evidence" value="ECO:0007669"/>
    <property type="project" value="UniProtKB-KW"/>
</dbReference>
<evidence type="ECO:0000259" key="4">
    <source>
        <dbReference type="PROSITE" id="PS50949"/>
    </source>
</evidence>
<evidence type="ECO:0000256" key="2">
    <source>
        <dbReference type="ARBA" id="ARBA00023125"/>
    </source>
</evidence>